<feature type="transmembrane region" description="Helical" evidence="10">
    <location>
        <begin position="210"/>
        <end position="229"/>
    </location>
</feature>
<evidence type="ECO:0000256" key="5">
    <source>
        <dbReference type="ARBA" id="ARBA00022892"/>
    </source>
</evidence>
<comment type="subcellular location">
    <subcellularLocation>
        <location evidence="1">Endoplasmic reticulum membrane</location>
        <topology evidence="1">Single-pass type IV membrane protein</topology>
    </subcellularLocation>
</comment>
<organism evidence="12 13">
    <name type="scientific">Schistosoma japonicum</name>
    <name type="common">Blood fluke</name>
    <dbReference type="NCBI Taxonomy" id="6182"/>
    <lineage>
        <taxon>Eukaryota</taxon>
        <taxon>Metazoa</taxon>
        <taxon>Spiralia</taxon>
        <taxon>Lophotrochozoa</taxon>
        <taxon>Platyhelminthes</taxon>
        <taxon>Trematoda</taxon>
        <taxon>Digenea</taxon>
        <taxon>Strigeidida</taxon>
        <taxon>Schistosomatoidea</taxon>
        <taxon>Schistosomatidae</taxon>
        <taxon>Schistosoma</taxon>
    </lineage>
</organism>
<evidence type="ECO:0000256" key="4">
    <source>
        <dbReference type="ARBA" id="ARBA00022824"/>
    </source>
</evidence>
<dbReference type="EMBL" id="SKCS01000418">
    <property type="protein sequence ID" value="TNN07930.1"/>
    <property type="molecule type" value="Genomic_DNA"/>
</dbReference>
<dbReference type="PANTHER" id="PTHR12825:SF0">
    <property type="entry name" value="VESICLE TRANSPORT PROTEIN SEC20"/>
    <property type="match status" value="1"/>
</dbReference>
<keyword evidence="8 10" id="KW-0472">Membrane</keyword>
<sequence length="242" mass="27994">MSHLSVNQKLATIVSLDAKTKELIVEIESISKGINSTKFCREKLDHYQTKVRENLVAINSILDELQTFVHETNVSFTNRTLYEAIVQNKKQLFVLQDRYRKAIFAANAALETVEKAELINRSFSRNVIDSKISNLEEQYQNSLELTQDMTRYARLLAEEVQRGAANAELLENSSSKIKSNYSELKEMAGHMNHSKRLTSLARRRRFTERVLFFLAFSFFFLSCGTILLHRMPMGHWFLPSSY</sequence>
<keyword evidence="7" id="KW-0175">Coiled coil</keyword>
<dbReference type="InterPro" id="IPR056173">
    <property type="entry name" value="Sec20_C"/>
</dbReference>
<evidence type="ECO:0000256" key="10">
    <source>
        <dbReference type="SAM" id="Phobius"/>
    </source>
</evidence>
<dbReference type="EMBL" id="SKCS01000418">
    <property type="protein sequence ID" value="TNN07931.1"/>
    <property type="molecule type" value="Genomic_DNA"/>
</dbReference>
<evidence type="ECO:0000256" key="7">
    <source>
        <dbReference type="ARBA" id="ARBA00023054"/>
    </source>
</evidence>
<evidence type="ECO:0000256" key="8">
    <source>
        <dbReference type="ARBA" id="ARBA00023136"/>
    </source>
</evidence>
<dbReference type="GO" id="GO:0005484">
    <property type="term" value="F:SNAP receptor activity"/>
    <property type="evidence" value="ECO:0007669"/>
    <property type="project" value="InterPro"/>
</dbReference>
<accession>A0A4Z2CVB6</accession>
<evidence type="ECO:0000256" key="3">
    <source>
        <dbReference type="ARBA" id="ARBA00022692"/>
    </source>
</evidence>
<dbReference type="Proteomes" id="UP000311919">
    <property type="component" value="Unassembled WGS sequence"/>
</dbReference>
<keyword evidence="6 10" id="KW-1133">Transmembrane helix</keyword>
<evidence type="ECO:0000256" key="2">
    <source>
        <dbReference type="ARBA" id="ARBA00022448"/>
    </source>
</evidence>
<proteinExistence type="inferred from homology"/>
<keyword evidence="2" id="KW-0813">Transport</keyword>
<name>A0A4Z2CVB6_SCHJA</name>
<evidence type="ECO:0000256" key="9">
    <source>
        <dbReference type="ARBA" id="ARBA00037934"/>
    </source>
</evidence>
<keyword evidence="5" id="KW-0931">ER-Golgi transport</keyword>
<gene>
    <name evidence="12" type="ORF">EWB00_007380</name>
</gene>
<evidence type="ECO:0000256" key="6">
    <source>
        <dbReference type="ARBA" id="ARBA00022989"/>
    </source>
</evidence>
<evidence type="ECO:0000313" key="12">
    <source>
        <dbReference type="EMBL" id="TNN07930.1"/>
    </source>
</evidence>
<evidence type="ECO:0000259" key="11">
    <source>
        <dbReference type="Pfam" id="PF03908"/>
    </source>
</evidence>
<reference evidence="12 13" key="1">
    <citation type="submission" date="2019-03" db="EMBL/GenBank/DDBJ databases">
        <title>An improved genome assembly of the fluke Schistosoma japonicum.</title>
        <authorList>
            <person name="Hu W."/>
            <person name="Luo F."/>
            <person name="Yin M."/>
            <person name="Mo X."/>
            <person name="Sun C."/>
            <person name="Wu Q."/>
            <person name="Zhu B."/>
            <person name="Xiang M."/>
            <person name="Wang J."/>
            <person name="Wang Y."/>
            <person name="Zhang T."/>
            <person name="Xu B."/>
            <person name="Zheng H."/>
            <person name="Feng Z."/>
        </authorList>
    </citation>
    <scope>NUCLEOTIDE SEQUENCE [LARGE SCALE GENOMIC DNA]</scope>
    <source>
        <strain evidence="12">HuSjv2</strain>
        <tissue evidence="12">Worms</tissue>
    </source>
</reference>
<evidence type="ECO:0000256" key="1">
    <source>
        <dbReference type="ARBA" id="ARBA00004163"/>
    </source>
</evidence>
<keyword evidence="3 10" id="KW-0812">Transmembrane</keyword>
<dbReference type="GO" id="GO:0005789">
    <property type="term" value="C:endoplasmic reticulum membrane"/>
    <property type="evidence" value="ECO:0007669"/>
    <property type="project" value="UniProtKB-SubCell"/>
</dbReference>
<dbReference type="GO" id="GO:0006890">
    <property type="term" value="P:retrograde vesicle-mediated transport, Golgi to endoplasmic reticulum"/>
    <property type="evidence" value="ECO:0007669"/>
    <property type="project" value="InterPro"/>
</dbReference>
<protein>
    <submittedName>
        <fullName evidence="12">Vesicle transport protein</fullName>
    </submittedName>
</protein>
<dbReference type="PANTHER" id="PTHR12825">
    <property type="entry name" value="BNIP1-RELATED"/>
    <property type="match status" value="1"/>
</dbReference>
<dbReference type="GO" id="GO:0031201">
    <property type="term" value="C:SNARE complex"/>
    <property type="evidence" value="ECO:0007669"/>
    <property type="project" value="TreeGrafter"/>
</dbReference>
<comment type="similarity">
    <text evidence="9">Belongs to the SEC20 family.</text>
</comment>
<dbReference type="STRING" id="6182.A0A4Z2CVB6"/>
<comment type="caution">
    <text evidence="12">The sequence shown here is derived from an EMBL/GenBank/DDBJ whole genome shotgun (WGS) entry which is preliminary data.</text>
</comment>
<dbReference type="Pfam" id="PF03908">
    <property type="entry name" value="Sec20"/>
    <property type="match status" value="1"/>
</dbReference>
<dbReference type="InterPro" id="IPR005606">
    <property type="entry name" value="Sec20"/>
</dbReference>
<keyword evidence="13" id="KW-1185">Reference proteome</keyword>
<dbReference type="OrthoDB" id="46868at2759"/>
<dbReference type="AlphaFoldDB" id="A0A4Z2CVB6"/>
<evidence type="ECO:0000313" key="13">
    <source>
        <dbReference type="Proteomes" id="UP000311919"/>
    </source>
</evidence>
<keyword evidence="4" id="KW-0256">Endoplasmic reticulum</keyword>
<feature type="domain" description="Sec20 C-terminal" evidence="11">
    <location>
        <begin position="143"/>
        <end position="230"/>
    </location>
</feature>